<organism evidence="2 3">
    <name type="scientific">Undibacterium danionis</name>
    <dbReference type="NCBI Taxonomy" id="1812100"/>
    <lineage>
        <taxon>Bacteria</taxon>
        <taxon>Pseudomonadati</taxon>
        <taxon>Pseudomonadota</taxon>
        <taxon>Betaproteobacteria</taxon>
        <taxon>Burkholderiales</taxon>
        <taxon>Oxalobacteraceae</taxon>
        <taxon>Undibacterium</taxon>
    </lineage>
</organism>
<reference evidence="2 3" key="1">
    <citation type="submission" date="2024-09" db="EMBL/GenBank/DDBJ databases">
        <authorList>
            <person name="Sun Q."/>
            <person name="Mori K."/>
        </authorList>
    </citation>
    <scope>NUCLEOTIDE SEQUENCE [LARGE SCALE GENOMIC DNA]</scope>
    <source>
        <strain evidence="2 3">CCM 8677</strain>
    </source>
</reference>
<dbReference type="InterPro" id="IPR036249">
    <property type="entry name" value="Thioredoxin-like_sf"/>
</dbReference>
<dbReference type="SUPFAM" id="SSF52833">
    <property type="entry name" value="Thioredoxin-like"/>
    <property type="match status" value="1"/>
</dbReference>
<sequence>MNLKSYLTTIAKLGLSLIVLSMTAVPAQADITSVSATVKKLYGNKNVVKETIFKDLYRIEGGPNEAIYFINDSATLILETNNLKVTNWSQPVQKPSAISDQEKSKILSAILHNIRFDKLIQITQGKGANKVLLLSAYDCPFCIKFEQMLASAGDKLDVSFFIVPDTLESDNPQRKQNVQNIWCAADNAKTWREGVVKASLQYPVASKSDCTLSFADARDFQIILRSLGLRVGFPFMIADNGLPLTPTSDLNAFKAQLSSGTHKQFWVPEMLSVFPSSLYSQFRAENASPRGWYK</sequence>
<proteinExistence type="predicted"/>
<gene>
    <name evidence="2" type="ORF">ACFFJH_10080</name>
</gene>
<accession>A0ABV6IE99</accession>
<dbReference type="EMBL" id="JBHLXJ010000009">
    <property type="protein sequence ID" value="MFC0350154.1"/>
    <property type="molecule type" value="Genomic_DNA"/>
</dbReference>
<evidence type="ECO:0000313" key="3">
    <source>
        <dbReference type="Proteomes" id="UP001589844"/>
    </source>
</evidence>
<feature type="chain" id="PRO_5046201452" description="Thioredoxin-like fold domain-containing protein" evidence="1">
    <location>
        <begin position="30"/>
        <end position="294"/>
    </location>
</feature>
<dbReference type="RefSeq" id="WP_390212124.1">
    <property type="nucleotide sequence ID" value="NZ_JBHLXJ010000009.1"/>
</dbReference>
<dbReference type="Proteomes" id="UP001589844">
    <property type="component" value="Unassembled WGS sequence"/>
</dbReference>
<protein>
    <recommendedName>
        <fullName evidence="4">Thioredoxin-like fold domain-containing protein</fullName>
    </recommendedName>
</protein>
<feature type="signal peptide" evidence="1">
    <location>
        <begin position="1"/>
        <end position="29"/>
    </location>
</feature>
<keyword evidence="3" id="KW-1185">Reference proteome</keyword>
<comment type="caution">
    <text evidence="2">The sequence shown here is derived from an EMBL/GenBank/DDBJ whole genome shotgun (WGS) entry which is preliminary data.</text>
</comment>
<dbReference type="Gene3D" id="3.40.30.10">
    <property type="entry name" value="Glutaredoxin"/>
    <property type="match status" value="1"/>
</dbReference>
<keyword evidence="1" id="KW-0732">Signal</keyword>
<name>A0ABV6IE99_9BURK</name>
<evidence type="ECO:0008006" key="4">
    <source>
        <dbReference type="Google" id="ProtNLM"/>
    </source>
</evidence>
<evidence type="ECO:0000313" key="2">
    <source>
        <dbReference type="EMBL" id="MFC0350154.1"/>
    </source>
</evidence>
<evidence type="ECO:0000256" key="1">
    <source>
        <dbReference type="SAM" id="SignalP"/>
    </source>
</evidence>